<sequence length="357" mass="37679">MPPRPISAPRMLPFWAATLLPVPLLAGAALWGGGWGVAAVAYLTLFAFALDALIAGTGNAPEGVEFPAAEALAVTLALLHLALLPLGVAAVAGATGLSGAERVLAFLGFGLFFGQVSNSNAHELIHRGGRGLYRLGVAVYVSLLFGHHASAHRLVHHRHVATAADPNSARAGEGFYRFAARAWVGSFREGWRAETALRARGSRGGMHPYAVYLGGAAAWMAAAALALGLPGLLALLALAGHAQMQLLLSDYVQHYGLSRRIADGRAEPVGPAHSWDAPQPFSGWLMLHAPRHADHHLHPGRIYPALRLDGGATPMLPRSLPAMAALALAPPLWRRVMDRRLAKWRAKGERAGALTGL</sequence>
<feature type="transmembrane region" description="Helical" evidence="12">
    <location>
        <begin position="216"/>
        <end position="239"/>
    </location>
</feature>
<dbReference type="GO" id="GO:0046872">
    <property type="term" value="F:metal ion binding"/>
    <property type="evidence" value="ECO:0007669"/>
    <property type="project" value="UniProtKB-KW"/>
</dbReference>
<comment type="similarity">
    <text evidence="2">Belongs to the fatty acid desaturase type 1 family. AlkB subfamily.</text>
</comment>
<dbReference type="InterPro" id="IPR005804">
    <property type="entry name" value="FA_desaturase_dom"/>
</dbReference>
<evidence type="ECO:0000256" key="8">
    <source>
        <dbReference type="ARBA" id="ARBA00023002"/>
    </source>
</evidence>
<evidence type="ECO:0000256" key="3">
    <source>
        <dbReference type="ARBA" id="ARBA00022475"/>
    </source>
</evidence>
<feature type="transmembrane region" description="Helical" evidence="12">
    <location>
        <begin position="39"/>
        <end position="60"/>
    </location>
</feature>
<keyword evidence="9" id="KW-0408">Iron</keyword>
<dbReference type="EMBL" id="CP012661">
    <property type="protein sequence ID" value="AMY69962.1"/>
    <property type="molecule type" value="Genomic_DNA"/>
</dbReference>
<dbReference type="GO" id="GO:0006629">
    <property type="term" value="P:lipid metabolic process"/>
    <property type="evidence" value="ECO:0007669"/>
    <property type="project" value="InterPro"/>
</dbReference>
<keyword evidence="3" id="KW-1003">Cell membrane</keyword>
<evidence type="ECO:0000256" key="2">
    <source>
        <dbReference type="ARBA" id="ARBA00010823"/>
    </source>
</evidence>
<feature type="transmembrane region" description="Helical" evidence="12">
    <location>
        <begin position="72"/>
        <end position="97"/>
    </location>
</feature>
<name>A0A159Z470_9RHOB</name>
<keyword evidence="15" id="KW-1185">Reference proteome</keyword>
<dbReference type="Pfam" id="PF00487">
    <property type="entry name" value="FA_desaturase"/>
    <property type="match status" value="1"/>
</dbReference>
<accession>A0A159Z470</accession>
<dbReference type="GO" id="GO:0005886">
    <property type="term" value="C:plasma membrane"/>
    <property type="evidence" value="ECO:0007669"/>
    <property type="project" value="UniProtKB-SubCell"/>
</dbReference>
<feature type="transmembrane region" description="Helical" evidence="12">
    <location>
        <begin position="132"/>
        <end position="150"/>
    </location>
</feature>
<evidence type="ECO:0000313" key="14">
    <source>
        <dbReference type="EMBL" id="AMY69962.1"/>
    </source>
</evidence>
<dbReference type="PATRIC" id="fig|1335048.3.peg.2836"/>
<keyword evidence="7 12" id="KW-1133">Transmembrane helix</keyword>
<evidence type="ECO:0000256" key="5">
    <source>
        <dbReference type="ARBA" id="ARBA00022692"/>
    </source>
</evidence>
<keyword evidence="5 12" id="KW-0812">Transmembrane</keyword>
<protein>
    <submittedName>
        <fullName evidence="14">Alkane 1-monooxygenase</fullName>
    </submittedName>
</protein>
<dbReference type="PANTHER" id="PTHR38674:SF1">
    <property type="entry name" value="ALKANE 1-MONOOXYGENASE 1"/>
    <property type="match status" value="1"/>
</dbReference>
<dbReference type="Proteomes" id="UP000076128">
    <property type="component" value="Chromosome"/>
</dbReference>
<evidence type="ECO:0000259" key="13">
    <source>
        <dbReference type="Pfam" id="PF00487"/>
    </source>
</evidence>
<dbReference type="RefSeq" id="WP_236937776.1">
    <property type="nucleotide sequence ID" value="NZ_CP012661.1"/>
</dbReference>
<feature type="transmembrane region" description="Helical" evidence="12">
    <location>
        <begin position="103"/>
        <end position="120"/>
    </location>
</feature>
<dbReference type="STRING" id="1335048.AKL17_2723"/>
<organism evidence="14 15">
    <name type="scientific">Frigidibacter mobilis</name>
    <dbReference type="NCBI Taxonomy" id="1335048"/>
    <lineage>
        <taxon>Bacteria</taxon>
        <taxon>Pseudomonadati</taxon>
        <taxon>Pseudomonadota</taxon>
        <taxon>Alphaproteobacteria</taxon>
        <taxon>Rhodobacterales</taxon>
        <taxon>Paracoccaceae</taxon>
        <taxon>Frigidibacter</taxon>
    </lineage>
</organism>
<reference evidence="14 15" key="1">
    <citation type="submission" date="2015-09" db="EMBL/GenBank/DDBJ databases">
        <title>Complete genome sequence of Defluviimonas alba cai42t isolated from an oilfield in Xinjiang.</title>
        <authorList>
            <person name="Geng S."/>
            <person name="Pan X."/>
            <person name="Wu X."/>
        </authorList>
    </citation>
    <scope>NUCLEOTIDE SEQUENCE [LARGE SCALE GENOMIC DNA]</scope>
    <source>
        <strain evidence="15">cai42</strain>
    </source>
</reference>
<keyword evidence="8" id="KW-0560">Oxidoreductase</keyword>
<evidence type="ECO:0000313" key="15">
    <source>
        <dbReference type="Proteomes" id="UP000076128"/>
    </source>
</evidence>
<evidence type="ECO:0000256" key="12">
    <source>
        <dbReference type="SAM" id="Phobius"/>
    </source>
</evidence>
<dbReference type="PANTHER" id="PTHR38674">
    <property type="entry name" value="ALKANE 1-MONOOXYGENASE 1"/>
    <property type="match status" value="1"/>
</dbReference>
<dbReference type="KEGG" id="daa:AKL17_2723"/>
<evidence type="ECO:0000256" key="6">
    <source>
        <dbReference type="ARBA" id="ARBA00022723"/>
    </source>
</evidence>
<keyword evidence="4" id="KW-0997">Cell inner membrane</keyword>
<evidence type="ECO:0000256" key="10">
    <source>
        <dbReference type="ARBA" id="ARBA00023033"/>
    </source>
</evidence>
<dbReference type="InterPro" id="IPR033885">
    <property type="entry name" value="AlkB/XylM"/>
</dbReference>
<proteinExistence type="inferred from homology"/>
<dbReference type="AlphaFoldDB" id="A0A159Z470"/>
<evidence type="ECO:0000256" key="4">
    <source>
        <dbReference type="ARBA" id="ARBA00022519"/>
    </source>
</evidence>
<keyword evidence="11 12" id="KW-0472">Membrane</keyword>
<evidence type="ECO:0000256" key="9">
    <source>
        <dbReference type="ARBA" id="ARBA00023004"/>
    </source>
</evidence>
<evidence type="ECO:0000256" key="7">
    <source>
        <dbReference type="ARBA" id="ARBA00022989"/>
    </source>
</evidence>
<keyword evidence="10 14" id="KW-0503">Monooxygenase</keyword>
<feature type="transmembrane region" description="Helical" evidence="12">
    <location>
        <begin position="12"/>
        <end position="33"/>
    </location>
</feature>
<gene>
    <name evidence="14" type="ORF">AKL17_2723</name>
</gene>
<evidence type="ECO:0000256" key="11">
    <source>
        <dbReference type="ARBA" id="ARBA00023136"/>
    </source>
</evidence>
<evidence type="ECO:0000256" key="1">
    <source>
        <dbReference type="ARBA" id="ARBA00004429"/>
    </source>
</evidence>
<comment type="subcellular location">
    <subcellularLocation>
        <location evidence="1">Cell inner membrane</location>
        <topology evidence="1">Multi-pass membrane protein</topology>
    </subcellularLocation>
</comment>
<dbReference type="GO" id="GO:0004497">
    <property type="term" value="F:monooxygenase activity"/>
    <property type="evidence" value="ECO:0007669"/>
    <property type="project" value="UniProtKB-KW"/>
</dbReference>
<feature type="domain" description="Fatty acid desaturase" evidence="13">
    <location>
        <begin position="107"/>
        <end position="307"/>
    </location>
</feature>
<keyword evidence="6" id="KW-0479">Metal-binding</keyword>